<dbReference type="AlphaFoldDB" id="E1YGZ1"/>
<gene>
    <name evidence="2" type="ORF">N47_F15300</name>
</gene>
<feature type="region of interest" description="Disordered" evidence="1">
    <location>
        <begin position="89"/>
        <end position="142"/>
    </location>
</feature>
<sequence>MKIIDKEVIKNGEQDLIDSINGDLDWGTVEEIFRQQHRMNIGDDIEYKQGDIVVYNDQVAYRLEFDVKVNFTVLLDRQGNCLLVKTPECEEESGKNLNGQNTIPDNNLSGEDNHGNVDNYSAAITDSSDKAENQDTNSIQQRIEEAAADVAEADI</sequence>
<name>E1YGZ1_9BACT</name>
<evidence type="ECO:0000256" key="1">
    <source>
        <dbReference type="SAM" id="MobiDB-lite"/>
    </source>
</evidence>
<organism evidence="2">
    <name type="scientific">uncultured Desulfobacterium sp</name>
    <dbReference type="NCBI Taxonomy" id="201089"/>
    <lineage>
        <taxon>Bacteria</taxon>
        <taxon>Pseudomonadati</taxon>
        <taxon>Thermodesulfobacteriota</taxon>
        <taxon>Desulfobacteria</taxon>
        <taxon>Desulfobacterales</taxon>
        <taxon>Desulfobacteriaceae</taxon>
        <taxon>Desulfobacterium</taxon>
        <taxon>environmental samples</taxon>
    </lineage>
</organism>
<accession>E1YGZ1</accession>
<feature type="compositionally biased region" description="Polar residues" evidence="1">
    <location>
        <begin position="95"/>
        <end position="126"/>
    </location>
</feature>
<dbReference type="EMBL" id="FR695873">
    <property type="protein sequence ID" value="CBX29835.1"/>
    <property type="molecule type" value="Genomic_DNA"/>
</dbReference>
<protein>
    <submittedName>
        <fullName evidence="2">Uncharacterized protein</fullName>
    </submittedName>
</protein>
<proteinExistence type="predicted"/>
<reference evidence="2" key="1">
    <citation type="journal article" date="2011" name="Environ. Microbiol.">
        <title>Genomic insights into the metabolic potential of the polycyclic aromatic hydrocarbon degrading sulfate-reducing Deltaproteobacterium N47.</title>
        <authorList>
            <person name="Bergmann F."/>
            <person name="Selesi D."/>
            <person name="Weinmaier T."/>
            <person name="Tischler P."/>
            <person name="Rattei T."/>
            <person name="Meckenstock R.U."/>
        </authorList>
    </citation>
    <scope>NUCLEOTIDE SEQUENCE</scope>
</reference>
<evidence type="ECO:0000313" key="2">
    <source>
        <dbReference type="EMBL" id="CBX29835.1"/>
    </source>
</evidence>